<dbReference type="SUPFAM" id="SSF54427">
    <property type="entry name" value="NTF2-like"/>
    <property type="match status" value="2"/>
</dbReference>
<evidence type="ECO:0000313" key="2">
    <source>
        <dbReference type="Proteomes" id="UP001327027"/>
    </source>
</evidence>
<sequence>MKRMKGIITGLALVIGYISCAQKAEDNKPSEKAQQSYQKHSPTRHHQTALEVLDASEKWIEAFNKGNVEACVKGYDANATMSAIPFGVKKGTKEISEFWTPFIASGATNLIYTNVSVEVVNETTAFLSANWSMNVGKGVIYQEKWEKKKGQWLLTYDNFQVLEQYKTPKENKTNPVASHIVLENIIKASIAWTNSFNSGKGTVCGQGYSKNATMNAMPFASINGQEGIEGFWEKLIADGAKNLTYHNPTFKALTNNSGILSSMWSMNIGEGKIYQEKWENVEGKWMLTYDEFEVLRQY</sequence>
<dbReference type="RefSeq" id="WP_324179879.1">
    <property type="nucleotide sequence ID" value="NZ_BAABAW010000007.1"/>
</dbReference>
<protein>
    <recommendedName>
        <fullName evidence="3">Ketosteroid isomerase-like protein</fullName>
    </recommendedName>
</protein>
<gene>
    <name evidence="1" type="ORF">U6A24_10280</name>
</gene>
<organism evidence="1 2">
    <name type="scientific">Aquimarina gracilis</name>
    <dbReference type="NCBI Taxonomy" id="874422"/>
    <lineage>
        <taxon>Bacteria</taxon>
        <taxon>Pseudomonadati</taxon>
        <taxon>Bacteroidota</taxon>
        <taxon>Flavobacteriia</taxon>
        <taxon>Flavobacteriales</taxon>
        <taxon>Flavobacteriaceae</taxon>
        <taxon>Aquimarina</taxon>
    </lineage>
</organism>
<dbReference type="Gene3D" id="3.10.450.50">
    <property type="match status" value="1"/>
</dbReference>
<accession>A0ABU5ZUT9</accession>
<keyword evidence="2" id="KW-1185">Reference proteome</keyword>
<reference evidence="1 2" key="1">
    <citation type="journal article" date="2013" name="Int. J. Syst. Evol. Microbiol.">
        <title>Aquimarina gracilis sp. nov., isolated from the gut microflora of a mussel, Mytilus coruscus, and emended description of Aquimarina spongiae.</title>
        <authorList>
            <person name="Park S.C."/>
            <person name="Choe H.N."/>
            <person name="Baik K.S."/>
            <person name="Seong C.N."/>
        </authorList>
    </citation>
    <scope>NUCLEOTIDE SEQUENCE [LARGE SCALE GENOMIC DNA]</scope>
    <source>
        <strain evidence="1 2">PSC32</strain>
    </source>
</reference>
<dbReference type="InterPro" id="IPR032710">
    <property type="entry name" value="NTF2-like_dom_sf"/>
</dbReference>
<evidence type="ECO:0008006" key="3">
    <source>
        <dbReference type="Google" id="ProtNLM"/>
    </source>
</evidence>
<evidence type="ECO:0000313" key="1">
    <source>
        <dbReference type="EMBL" id="MEB3345851.1"/>
    </source>
</evidence>
<proteinExistence type="predicted"/>
<dbReference type="Proteomes" id="UP001327027">
    <property type="component" value="Unassembled WGS sequence"/>
</dbReference>
<dbReference type="EMBL" id="JAYKLX010000004">
    <property type="protein sequence ID" value="MEB3345851.1"/>
    <property type="molecule type" value="Genomic_DNA"/>
</dbReference>
<comment type="caution">
    <text evidence="1">The sequence shown here is derived from an EMBL/GenBank/DDBJ whole genome shotgun (WGS) entry which is preliminary data.</text>
</comment>
<name>A0ABU5ZUT9_9FLAO</name>